<evidence type="ECO:0000313" key="2">
    <source>
        <dbReference type="Proteomes" id="UP001231649"/>
    </source>
</evidence>
<protein>
    <submittedName>
        <fullName evidence="1">Uncharacterized protein</fullName>
    </submittedName>
</protein>
<organism evidence="1 2">
    <name type="scientific">Mythimna loreyi</name>
    <dbReference type="NCBI Taxonomy" id="667449"/>
    <lineage>
        <taxon>Eukaryota</taxon>
        <taxon>Metazoa</taxon>
        <taxon>Ecdysozoa</taxon>
        <taxon>Arthropoda</taxon>
        <taxon>Hexapoda</taxon>
        <taxon>Insecta</taxon>
        <taxon>Pterygota</taxon>
        <taxon>Neoptera</taxon>
        <taxon>Endopterygota</taxon>
        <taxon>Lepidoptera</taxon>
        <taxon>Glossata</taxon>
        <taxon>Ditrysia</taxon>
        <taxon>Noctuoidea</taxon>
        <taxon>Noctuidae</taxon>
        <taxon>Noctuinae</taxon>
        <taxon>Hadenini</taxon>
        <taxon>Mythimna</taxon>
    </lineage>
</organism>
<proteinExistence type="predicted"/>
<dbReference type="EMBL" id="CM056788">
    <property type="protein sequence ID" value="KAJ8730791.1"/>
    <property type="molecule type" value="Genomic_DNA"/>
</dbReference>
<sequence>MDANEPVPTKVGDDVQELQESDGEVDPIHDIIDYLVRCAKISFKNAHVDETEFGKYLAPNHISYFENLQSHEDDFQGCINQLKTYHSEKSKNKRIRNRRYNALRKLQNETDYFSEKQMMYRNPLLYEQLVGQYLSDEEIKERDGVDNENLTFLSMILETVDRNDMREMKNEQMLQEDLESMTLNKTEEVPKSSSSDNTNNFKNKKQWGDFDTPDTRPSYMPEPRKQNLITVPERNLLREEFLQEMFCSFIEGRDTDIEYHNIDNNEEYDDLQQVSQDAEDRYFDSESNEIENLEEHMKLVEEYGRKNSSSSLHDDPLNEFMRHIANKHNQSYIFVFLHLQHLHT</sequence>
<name>A0ACC2R6B0_9NEOP</name>
<evidence type="ECO:0000313" key="1">
    <source>
        <dbReference type="EMBL" id="KAJ8730791.1"/>
    </source>
</evidence>
<comment type="caution">
    <text evidence="1">The sequence shown here is derived from an EMBL/GenBank/DDBJ whole genome shotgun (WGS) entry which is preliminary data.</text>
</comment>
<dbReference type="Proteomes" id="UP001231649">
    <property type="component" value="Chromosome 12"/>
</dbReference>
<gene>
    <name evidence="1" type="ORF">PYW08_002204</name>
</gene>
<accession>A0ACC2R6B0</accession>
<keyword evidence="2" id="KW-1185">Reference proteome</keyword>
<reference evidence="1" key="1">
    <citation type="submission" date="2023-03" db="EMBL/GenBank/DDBJ databases">
        <title>Chromosome-level genomes of two armyworms, Mythimna separata and Mythimna loreyi, provide insights into the biosynthesis and reception of sex pheromones.</title>
        <authorList>
            <person name="Zhao H."/>
        </authorList>
    </citation>
    <scope>NUCLEOTIDE SEQUENCE</scope>
    <source>
        <strain evidence="1">BeijingLab</strain>
    </source>
</reference>